<feature type="compositionally biased region" description="Low complexity" evidence="1">
    <location>
        <begin position="586"/>
        <end position="597"/>
    </location>
</feature>
<feature type="region of interest" description="Disordered" evidence="1">
    <location>
        <begin position="178"/>
        <end position="389"/>
    </location>
</feature>
<feature type="region of interest" description="Disordered" evidence="1">
    <location>
        <begin position="401"/>
        <end position="422"/>
    </location>
</feature>
<feature type="compositionally biased region" description="Polar residues" evidence="1">
    <location>
        <begin position="80"/>
        <end position="94"/>
    </location>
</feature>
<feature type="region of interest" description="Disordered" evidence="1">
    <location>
        <begin position="1"/>
        <end position="113"/>
    </location>
</feature>
<evidence type="ECO:0000313" key="2">
    <source>
        <dbReference type="EMBL" id="PWN27371.1"/>
    </source>
</evidence>
<name>A0A316USQ9_9BASI</name>
<feature type="compositionally biased region" description="Basic and acidic residues" evidence="1">
    <location>
        <begin position="472"/>
        <end position="482"/>
    </location>
</feature>
<keyword evidence="3" id="KW-1185">Reference proteome</keyword>
<evidence type="ECO:0000313" key="3">
    <source>
        <dbReference type="Proteomes" id="UP000245884"/>
    </source>
</evidence>
<gene>
    <name evidence="2" type="ORF">BDZ90DRAFT_232351</name>
</gene>
<dbReference type="EMBL" id="KZ819668">
    <property type="protein sequence ID" value="PWN27371.1"/>
    <property type="molecule type" value="Genomic_DNA"/>
</dbReference>
<feature type="compositionally biased region" description="Polar residues" evidence="1">
    <location>
        <begin position="575"/>
        <end position="585"/>
    </location>
</feature>
<feature type="region of interest" description="Disordered" evidence="1">
    <location>
        <begin position="472"/>
        <end position="653"/>
    </location>
</feature>
<organism evidence="2 3">
    <name type="scientific">Jaminaea rosea</name>
    <dbReference type="NCBI Taxonomy" id="1569628"/>
    <lineage>
        <taxon>Eukaryota</taxon>
        <taxon>Fungi</taxon>
        <taxon>Dikarya</taxon>
        <taxon>Basidiomycota</taxon>
        <taxon>Ustilaginomycotina</taxon>
        <taxon>Exobasidiomycetes</taxon>
        <taxon>Microstromatales</taxon>
        <taxon>Microstromatales incertae sedis</taxon>
        <taxon>Jaminaea</taxon>
    </lineage>
</organism>
<dbReference type="Proteomes" id="UP000245884">
    <property type="component" value="Unassembled WGS sequence"/>
</dbReference>
<feature type="compositionally biased region" description="Basic and acidic residues" evidence="1">
    <location>
        <begin position="531"/>
        <end position="544"/>
    </location>
</feature>
<feature type="compositionally biased region" description="Low complexity" evidence="1">
    <location>
        <begin position="338"/>
        <end position="347"/>
    </location>
</feature>
<feature type="compositionally biased region" description="Polar residues" evidence="1">
    <location>
        <begin position="642"/>
        <end position="653"/>
    </location>
</feature>
<dbReference type="AlphaFoldDB" id="A0A316USQ9"/>
<proteinExistence type="predicted"/>
<feature type="compositionally biased region" description="Low complexity" evidence="1">
    <location>
        <begin position="207"/>
        <end position="225"/>
    </location>
</feature>
<dbReference type="STRING" id="1569628.A0A316USQ9"/>
<protein>
    <submittedName>
        <fullName evidence="2">Uncharacterized protein</fullName>
    </submittedName>
</protein>
<dbReference type="GeneID" id="37028037"/>
<sequence length="673" mass="74061">MWQGIKARLGRRSKSGEDSRHQARIARQAKEAEKTITRSASRELLEWEQSRGYQRTTTSQQQQQQQVLTPRATREGAASPASSQRTASQQNRPSISHRRSISTAKTAAEVEQPYLPPVVYNKFEYVQPSAPQEATPPQSVGERDRLLSEIDAIRKSIDQLRSSTPILTLDVDDDALAAPQRPGMARAHTSSPVARHAPWLTKDRSPRPSSVFVPSPSSAGPLSASKTPNGSRQRTKSVADLFEEDAPRPPQPLQRGPPSSPSPVRTTIPLPAGLQHLEEQGSLIATAASHTRPPSPQRQHTSVQQPERRRTKSSASGLPTQSSHPSMPRSTSFHRLDAPASSAMSIAPPLPLDAQGKIAAMRGSSPTPGQAPPAVLFPQPRPPSQQRRIIDTPQEARARLTTAMGRSPRPGVGHDAPVKRHSMYAGGSKAGLTMSELQERHQAKLRELQAPANARVQEAWKLSEAKAEWEARMRRERKEQEVRAAQAAQISTRAADQEEIDVSANHPQEEGGASTPLRNSIYANLPVGSNKRQEGAQRAHEWRKSLVSISRPGAALDSGPDEFGQHRSGHHQRSKSSISLAPSSNQQQQQHPQPAQHAQRRPEGARREAGERTQSMFGRMPLRHTPEQSSVMMPPEELQGQPERQQSHLRQLTATDLRRMREGAGRRHTMVLA</sequence>
<feature type="compositionally biased region" description="Basic and acidic residues" evidence="1">
    <location>
        <begin position="600"/>
        <end position="611"/>
    </location>
</feature>
<feature type="compositionally biased region" description="Polar residues" evidence="1">
    <location>
        <begin position="313"/>
        <end position="333"/>
    </location>
</feature>
<dbReference type="RefSeq" id="XP_025361983.1">
    <property type="nucleotide sequence ID" value="XM_025506214.1"/>
</dbReference>
<feature type="compositionally biased region" description="Low complexity" evidence="1">
    <location>
        <begin position="483"/>
        <end position="494"/>
    </location>
</feature>
<feature type="compositionally biased region" description="Basic and acidic residues" evidence="1">
    <location>
        <begin position="28"/>
        <end position="49"/>
    </location>
</feature>
<reference evidence="2 3" key="1">
    <citation type="journal article" date="2018" name="Mol. Biol. Evol.">
        <title>Broad Genomic Sampling Reveals a Smut Pathogenic Ancestry of the Fungal Clade Ustilaginomycotina.</title>
        <authorList>
            <person name="Kijpornyongpan T."/>
            <person name="Mondo S.J."/>
            <person name="Barry K."/>
            <person name="Sandor L."/>
            <person name="Lee J."/>
            <person name="Lipzen A."/>
            <person name="Pangilinan J."/>
            <person name="LaButti K."/>
            <person name="Hainaut M."/>
            <person name="Henrissat B."/>
            <person name="Grigoriev I.V."/>
            <person name="Spatafora J.W."/>
            <person name="Aime M.C."/>
        </authorList>
    </citation>
    <scope>NUCLEOTIDE SEQUENCE [LARGE SCALE GENOMIC DNA]</scope>
    <source>
        <strain evidence="2 3">MCA 5214</strain>
    </source>
</reference>
<accession>A0A316USQ9</accession>
<evidence type="ECO:0000256" key="1">
    <source>
        <dbReference type="SAM" id="MobiDB-lite"/>
    </source>
</evidence>